<feature type="domain" description="WW" evidence="14">
    <location>
        <begin position="58"/>
        <end position="91"/>
    </location>
</feature>
<keyword evidence="6" id="KW-0597">Phosphoprotein</keyword>
<dbReference type="GO" id="GO:0050807">
    <property type="term" value="P:regulation of synapse organization"/>
    <property type="evidence" value="ECO:0007669"/>
    <property type="project" value="TreeGrafter"/>
</dbReference>
<dbReference type="FunFam" id="3.30.2160.10:FF:000001">
    <property type="entry name" value="E3 ubiquitin-protein ligase NEDD4-like"/>
    <property type="match status" value="1"/>
</dbReference>
<dbReference type="PROSITE" id="PS01159">
    <property type="entry name" value="WW_DOMAIN_1"/>
    <property type="match status" value="4"/>
</dbReference>
<keyword evidence="7" id="KW-0808">Transferase</keyword>
<dbReference type="CDD" id="cd00201">
    <property type="entry name" value="WW"/>
    <property type="match status" value="4"/>
</dbReference>
<evidence type="ECO:0000256" key="6">
    <source>
        <dbReference type="ARBA" id="ARBA00022553"/>
    </source>
</evidence>
<dbReference type="UniPathway" id="UPA00143"/>
<feature type="region of interest" description="Disordered" evidence="13">
    <location>
        <begin position="258"/>
        <end position="286"/>
    </location>
</feature>
<evidence type="ECO:0000256" key="7">
    <source>
        <dbReference type="ARBA" id="ARBA00022679"/>
    </source>
</evidence>
<dbReference type="PROSITE" id="PS50237">
    <property type="entry name" value="HECT"/>
    <property type="match status" value="1"/>
</dbReference>
<feature type="domain" description="WW" evidence="14">
    <location>
        <begin position="337"/>
        <end position="370"/>
    </location>
</feature>
<proteinExistence type="predicted"/>
<dbReference type="GO" id="GO:0031623">
    <property type="term" value="P:receptor internalization"/>
    <property type="evidence" value="ECO:0007669"/>
    <property type="project" value="TreeGrafter"/>
</dbReference>
<keyword evidence="5" id="KW-0963">Cytoplasm</keyword>
<dbReference type="Gene3D" id="3.30.2160.10">
    <property type="entry name" value="Hect, E3 ligase catalytic domain"/>
    <property type="match status" value="1"/>
</dbReference>
<feature type="compositionally biased region" description="Low complexity" evidence="13">
    <location>
        <begin position="266"/>
        <end position="282"/>
    </location>
</feature>
<dbReference type="FunFam" id="3.90.1750.10:FF:000026">
    <property type="entry name" value="E3 ubiquitin-protein ligase HACE1"/>
    <property type="match status" value="1"/>
</dbReference>
<dbReference type="FunFam" id="2.20.70.10:FF:000017">
    <property type="entry name" value="E3 ubiquitin-protein ligase"/>
    <property type="match status" value="1"/>
</dbReference>
<name>A0A7L3ZPK7_9AVES</name>
<feature type="region of interest" description="Disordered" evidence="13">
    <location>
        <begin position="1"/>
        <end position="64"/>
    </location>
</feature>
<dbReference type="Pfam" id="PF00397">
    <property type="entry name" value="WW"/>
    <property type="match status" value="4"/>
</dbReference>
<comment type="catalytic activity">
    <reaction evidence="1">
        <text>S-ubiquitinyl-[E2 ubiquitin-conjugating enzyme]-L-cysteine + [acceptor protein]-L-lysine = [E2 ubiquitin-conjugating enzyme]-L-cysteine + N(6)-ubiquitinyl-[acceptor protein]-L-lysine.</text>
        <dbReference type="EC" id="2.3.2.26"/>
    </reaction>
</comment>
<dbReference type="GO" id="GO:0016567">
    <property type="term" value="P:protein ubiquitination"/>
    <property type="evidence" value="ECO:0007669"/>
    <property type="project" value="UniProtKB-UniPathway"/>
</dbReference>
<evidence type="ECO:0000256" key="8">
    <source>
        <dbReference type="ARBA" id="ARBA00022737"/>
    </source>
</evidence>
<dbReference type="Gene3D" id="3.90.1750.10">
    <property type="entry name" value="Hect, E3 ligase catalytic domains"/>
    <property type="match status" value="1"/>
</dbReference>
<dbReference type="InterPro" id="IPR035983">
    <property type="entry name" value="Hect_E3_ubiquitin_ligase"/>
</dbReference>
<gene>
    <name evidence="16" type="primary">Nedd4</name>
    <name evidence="16" type="ORF">CIRPEC_R05311</name>
</gene>
<evidence type="ECO:0000256" key="9">
    <source>
        <dbReference type="ARBA" id="ARBA00022786"/>
    </source>
</evidence>
<dbReference type="InterPro" id="IPR024928">
    <property type="entry name" value="E3_ub_ligase_SMURF1"/>
</dbReference>
<feature type="domain" description="WW" evidence="14">
    <location>
        <begin position="213"/>
        <end position="246"/>
    </location>
</feature>
<evidence type="ECO:0000256" key="2">
    <source>
        <dbReference type="ARBA" id="ARBA00004496"/>
    </source>
</evidence>
<dbReference type="FunFam" id="2.20.70.10:FF:000099">
    <property type="entry name" value="E3 ubiquitin-protein ligase NEDD4"/>
    <property type="match status" value="1"/>
</dbReference>
<dbReference type="InterPro" id="IPR050409">
    <property type="entry name" value="E3_ubiq-protein_ligase"/>
</dbReference>
<dbReference type="EC" id="2.3.2.26" evidence="4"/>
<dbReference type="InterPro" id="IPR000569">
    <property type="entry name" value="HECT_dom"/>
</dbReference>
<feature type="non-terminal residue" evidence="16">
    <location>
        <position position="747"/>
    </location>
</feature>
<dbReference type="SUPFAM" id="SSF51045">
    <property type="entry name" value="WW domain"/>
    <property type="match status" value="4"/>
</dbReference>
<dbReference type="GO" id="GO:0031175">
    <property type="term" value="P:neuron projection development"/>
    <property type="evidence" value="ECO:0007669"/>
    <property type="project" value="TreeGrafter"/>
</dbReference>
<evidence type="ECO:0000313" key="16">
    <source>
        <dbReference type="EMBL" id="NXW15525.1"/>
    </source>
</evidence>
<feature type="domain" description="HECT" evidence="15">
    <location>
        <begin position="412"/>
        <end position="746"/>
    </location>
</feature>
<feature type="non-terminal residue" evidence="16">
    <location>
        <position position="1"/>
    </location>
</feature>
<keyword evidence="10" id="KW-0832">Ubl conjugation</keyword>
<dbReference type="SUPFAM" id="SSF56204">
    <property type="entry name" value="Hect, E3 ligase catalytic domain"/>
    <property type="match status" value="1"/>
</dbReference>
<feature type="active site" description="Glycyl thioester intermediate" evidence="11 12">
    <location>
        <position position="714"/>
    </location>
</feature>
<dbReference type="Pfam" id="PF00632">
    <property type="entry name" value="HECT"/>
    <property type="match status" value="1"/>
</dbReference>
<dbReference type="GO" id="GO:0006511">
    <property type="term" value="P:ubiquitin-dependent protein catabolic process"/>
    <property type="evidence" value="ECO:0007669"/>
    <property type="project" value="InterPro"/>
</dbReference>
<keyword evidence="9 12" id="KW-0833">Ubl conjugation pathway</keyword>
<dbReference type="InterPro" id="IPR036020">
    <property type="entry name" value="WW_dom_sf"/>
</dbReference>
<keyword evidence="16" id="KW-0436">Ligase</keyword>
<dbReference type="PROSITE" id="PS50020">
    <property type="entry name" value="WW_DOMAIN_2"/>
    <property type="match status" value="4"/>
</dbReference>
<evidence type="ECO:0000256" key="3">
    <source>
        <dbReference type="ARBA" id="ARBA00004906"/>
    </source>
</evidence>
<reference evidence="16 17" key="1">
    <citation type="submission" date="2019-09" db="EMBL/GenBank/DDBJ databases">
        <title>Bird 10,000 Genomes (B10K) Project - Family phase.</title>
        <authorList>
            <person name="Zhang G."/>
        </authorList>
    </citation>
    <scope>NUCLEOTIDE SEQUENCE [LARGE SCALE GENOMIC DNA]</scope>
    <source>
        <strain evidence="16">B10K-DU-010-60</strain>
        <tissue evidence="16">Muscle</tissue>
    </source>
</reference>
<keyword evidence="17" id="KW-1185">Reference proteome</keyword>
<dbReference type="GO" id="GO:0007528">
    <property type="term" value="P:neuromuscular junction development"/>
    <property type="evidence" value="ECO:0007669"/>
    <property type="project" value="TreeGrafter"/>
</dbReference>
<feature type="compositionally biased region" description="Basic residues" evidence="13">
    <location>
        <begin position="1"/>
        <end position="12"/>
    </location>
</feature>
<dbReference type="Proteomes" id="UP000562238">
    <property type="component" value="Unassembled WGS sequence"/>
</dbReference>
<dbReference type="GO" id="GO:0048814">
    <property type="term" value="P:regulation of dendrite morphogenesis"/>
    <property type="evidence" value="ECO:0007669"/>
    <property type="project" value="TreeGrafter"/>
</dbReference>
<evidence type="ECO:0000256" key="11">
    <source>
        <dbReference type="PIRSR" id="PIRSR001569-1"/>
    </source>
</evidence>
<evidence type="ECO:0000259" key="14">
    <source>
        <dbReference type="PROSITE" id="PS50020"/>
    </source>
</evidence>
<dbReference type="PANTHER" id="PTHR11254">
    <property type="entry name" value="HECT DOMAIN UBIQUITIN-PROTEIN LIGASE"/>
    <property type="match status" value="1"/>
</dbReference>
<dbReference type="GO" id="GO:0061630">
    <property type="term" value="F:ubiquitin protein ligase activity"/>
    <property type="evidence" value="ECO:0007669"/>
    <property type="project" value="UniProtKB-EC"/>
</dbReference>
<evidence type="ECO:0000256" key="10">
    <source>
        <dbReference type="ARBA" id="ARBA00022843"/>
    </source>
</evidence>
<dbReference type="Gene3D" id="3.30.2410.10">
    <property type="entry name" value="Hect, E3 ligase catalytic domain"/>
    <property type="match status" value="1"/>
</dbReference>
<dbReference type="GO" id="GO:0010766">
    <property type="term" value="P:negative regulation of sodium ion transport"/>
    <property type="evidence" value="ECO:0007669"/>
    <property type="project" value="UniProtKB-ARBA"/>
</dbReference>
<dbReference type="Gene3D" id="2.20.70.10">
    <property type="match status" value="3"/>
</dbReference>
<keyword evidence="8" id="KW-0677">Repeat</keyword>
<dbReference type="PANTHER" id="PTHR11254:SF282">
    <property type="entry name" value="E3 UBIQUITIN-PROTEIN LIGASE NEDD4"/>
    <property type="match status" value="1"/>
</dbReference>
<dbReference type="EMBL" id="VZZV01000116">
    <property type="protein sequence ID" value="NXW15525.1"/>
    <property type="molecule type" value="Genomic_DNA"/>
</dbReference>
<evidence type="ECO:0000256" key="13">
    <source>
        <dbReference type="SAM" id="MobiDB-lite"/>
    </source>
</evidence>
<feature type="compositionally biased region" description="Acidic residues" evidence="13">
    <location>
        <begin position="23"/>
        <end position="35"/>
    </location>
</feature>
<accession>A0A7L3ZPK7</accession>
<evidence type="ECO:0000256" key="1">
    <source>
        <dbReference type="ARBA" id="ARBA00000885"/>
    </source>
</evidence>
<evidence type="ECO:0000256" key="5">
    <source>
        <dbReference type="ARBA" id="ARBA00022490"/>
    </source>
</evidence>
<dbReference type="InterPro" id="IPR001202">
    <property type="entry name" value="WW_dom"/>
</dbReference>
<evidence type="ECO:0000256" key="12">
    <source>
        <dbReference type="PROSITE-ProRule" id="PRU00104"/>
    </source>
</evidence>
<comment type="caution">
    <text evidence="16">The sequence shown here is derived from an EMBL/GenBank/DDBJ whole genome shotgun (WGS) entry which is preliminary data.</text>
</comment>
<sequence length="747" mass="86781">SHKSRVKGHLRLKMTYLPKSNGSEEETTEQAEELEPGWIILDQPDDASQPQQQQQESPPLPSGWEERQDILGRTYYVNHEFRRTQWKRPTAQYVFWPENSSLVLTSVTRYVDRGKILQIIGEILEQDEIQMRSKYGSRQNGGCLCKVQGLNYSSQTGCLRLSYLVVIDLIYSLKSCVSSDISQALNHSSRRGSLQTYRVEEQPAHPVLLPTSSGLPPGWEERQDEKGRSYYIDHNSRTTTWIKPVVQTAMETSQLSAVQSISIGRQPQATSSDSSQQSSQQQPEMEQGFLPKGWEVRHAPNGRPFFIDHNTKTTTWEDPRLKISAHPRRSLDPVDLGPLPPGWEERTHTDGRIFFINHNTKKTQWEDPRLQNVAITGPAVPYSRDYKRKYEFFRKKLKKQVNSYRRIIAVKRADFLKARLWIEFDGEKGLDYGGVAREWFFLLSKEMFNPYYGLFEYSATDNYTLQINPNSGLCNEDHLSYFKFIGRVAGMAVYHGKLLDAFFIRPFYKMMLQKPITLHDMESVDSEYYNSLRWILENDPTELDLRFIVDEELFGQTHQHELKSGGSEIVVTNKNKRDYIHLVIQWRFVSRVQKQMAAFKEGFFELIPQDLIKIFDENELELLMCGLGDVDVADWKLHTKYKNGYNINHQVIQWFWKAVLMMDSEKRIRLLQFVTGTSRVPMNGFAELYGSNGPQLFTVEQWGSPEKLPRAHTCFNRLDLPPYDSFEDLWDKLLLAIENTQGFDGVD</sequence>
<dbReference type="PIRSF" id="PIRSF001569">
    <property type="entry name" value="E3_ub_ligase_SMURF1"/>
    <property type="match status" value="1"/>
</dbReference>
<dbReference type="GO" id="GO:0043197">
    <property type="term" value="C:dendritic spine"/>
    <property type="evidence" value="ECO:0007669"/>
    <property type="project" value="TreeGrafter"/>
</dbReference>
<dbReference type="SMART" id="SM00456">
    <property type="entry name" value="WW"/>
    <property type="match status" value="4"/>
</dbReference>
<dbReference type="SMART" id="SM00119">
    <property type="entry name" value="HECTc"/>
    <property type="match status" value="1"/>
</dbReference>
<dbReference type="GO" id="GO:0019871">
    <property type="term" value="F:sodium channel inhibitor activity"/>
    <property type="evidence" value="ECO:0007669"/>
    <property type="project" value="TreeGrafter"/>
</dbReference>
<evidence type="ECO:0000259" key="15">
    <source>
        <dbReference type="PROSITE" id="PS50237"/>
    </source>
</evidence>
<dbReference type="GO" id="GO:0005737">
    <property type="term" value="C:cytoplasm"/>
    <property type="evidence" value="ECO:0007669"/>
    <property type="project" value="UniProtKB-SubCell"/>
</dbReference>
<comment type="pathway">
    <text evidence="3">Protein modification; protein ubiquitination.</text>
</comment>
<feature type="compositionally biased region" description="Low complexity" evidence="13">
    <location>
        <begin position="46"/>
        <end position="57"/>
    </location>
</feature>
<dbReference type="GO" id="GO:0016874">
    <property type="term" value="F:ligase activity"/>
    <property type="evidence" value="ECO:0007669"/>
    <property type="project" value="UniProtKB-KW"/>
</dbReference>
<dbReference type="FunFam" id="3.90.1750.10:FF:000001">
    <property type="entry name" value="E3 ubiquitin-protein ligase NEDD4-like"/>
    <property type="match status" value="1"/>
</dbReference>
<dbReference type="AlphaFoldDB" id="A0A7L3ZPK7"/>
<feature type="region of interest" description="Disordered" evidence="13">
    <location>
        <begin position="201"/>
        <end position="222"/>
    </location>
</feature>
<dbReference type="GO" id="GO:0032801">
    <property type="term" value="P:receptor catabolic process"/>
    <property type="evidence" value="ECO:0007669"/>
    <property type="project" value="TreeGrafter"/>
</dbReference>
<comment type="subcellular location">
    <subcellularLocation>
        <location evidence="2">Cytoplasm</location>
    </subcellularLocation>
</comment>
<dbReference type="FunFam" id="3.30.2410.10:FF:000001">
    <property type="entry name" value="E3 ubiquitin-protein ligase NEDD4-like"/>
    <property type="match status" value="1"/>
</dbReference>
<dbReference type="FunFam" id="2.20.70.10:FF:000006">
    <property type="entry name" value="E3 ubiquitin-protein ligase NEDD4-like protein"/>
    <property type="match status" value="1"/>
</dbReference>
<evidence type="ECO:0000313" key="17">
    <source>
        <dbReference type="Proteomes" id="UP000562238"/>
    </source>
</evidence>
<protein>
    <recommendedName>
        <fullName evidence="4">HECT-type E3 ubiquitin transferase</fullName>
        <ecNumber evidence="4">2.3.2.26</ecNumber>
    </recommendedName>
</protein>
<dbReference type="CDD" id="cd00078">
    <property type="entry name" value="HECTc"/>
    <property type="match status" value="1"/>
</dbReference>
<organism evidence="16 17">
    <name type="scientific">Circaetus pectoralis</name>
    <name type="common">black-chested snake-eagle</name>
    <dbReference type="NCBI Taxonomy" id="321084"/>
    <lineage>
        <taxon>Eukaryota</taxon>
        <taxon>Metazoa</taxon>
        <taxon>Chordata</taxon>
        <taxon>Craniata</taxon>
        <taxon>Vertebrata</taxon>
        <taxon>Euteleostomi</taxon>
        <taxon>Archelosauria</taxon>
        <taxon>Archosauria</taxon>
        <taxon>Dinosauria</taxon>
        <taxon>Saurischia</taxon>
        <taxon>Theropoda</taxon>
        <taxon>Coelurosauria</taxon>
        <taxon>Aves</taxon>
        <taxon>Neognathae</taxon>
        <taxon>Neoaves</taxon>
        <taxon>Telluraves</taxon>
        <taxon>Accipitrimorphae</taxon>
        <taxon>Accipitriformes</taxon>
        <taxon>Accipitridae</taxon>
        <taxon>Accipitrinae</taxon>
        <taxon>Circaetus</taxon>
    </lineage>
</organism>
<feature type="domain" description="WW" evidence="14">
    <location>
        <begin position="288"/>
        <end position="321"/>
    </location>
</feature>
<evidence type="ECO:0000256" key="4">
    <source>
        <dbReference type="ARBA" id="ARBA00012485"/>
    </source>
</evidence>